<organism evidence="1 2">
    <name type="scientific">Geomonas terrae</name>
    <dbReference type="NCBI Taxonomy" id="2562681"/>
    <lineage>
        <taxon>Bacteria</taxon>
        <taxon>Pseudomonadati</taxon>
        <taxon>Thermodesulfobacteriota</taxon>
        <taxon>Desulfuromonadia</taxon>
        <taxon>Geobacterales</taxon>
        <taxon>Geobacteraceae</taxon>
        <taxon>Geomonas</taxon>
    </lineage>
</organism>
<dbReference type="RefSeq" id="WP_135869175.1">
    <property type="nucleotide sequence ID" value="NZ_SRSC01000001.1"/>
</dbReference>
<accession>A0A4S1CMK5</accession>
<gene>
    <name evidence="1" type="ORF">E4633_05165</name>
</gene>
<dbReference type="EMBL" id="SRSC01000001">
    <property type="protein sequence ID" value="TGU74853.1"/>
    <property type="molecule type" value="Genomic_DNA"/>
</dbReference>
<proteinExistence type="predicted"/>
<reference evidence="1 2" key="1">
    <citation type="submission" date="2019-04" db="EMBL/GenBank/DDBJ databases">
        <title>Geobacter oryzae sp. nov., ferric-reducing bacteria isolated from paddy soil.</title>
        <authorList>
            <person name="Xu Z."/>
            <person name="Masuda Y."/>
            <person name="Itoh H."/>
            <person name="Senoo K."/>
        </authorList>
    </citation>
    <scope>NUCLEOTIDE SEQUENCE [LARGE SCALE GENOMIC DNA]</scope>
    <source>
        <strain evidence="1 2">Red111</strain>
    </source>
</reference>
<dbReference type="Proteomes" id="UP000306416">
    <property type="component" value="Unassembled WGS sequence"/>
</dbReference>
<protein>
    <submittedName>
        <fullName evidence="1">ArsR family transcriptional regulator</fullName>
    </submittedName>
</protein>
<evidence type="ECO:0000313" key="1">
    <source>
        <dbReference type="EMBL" id="TGU74853.1"/>
    </source>
</evidence>
<keyword evidence="2" id="KW-1185">Reference proteome</keyword>
<sequence length="65" mass="7463">MAEVKRIQIQEARRKVQDGEALFVCAYDSEEMCGGIRLEKALTMGELNARLPEVPKEKEIIFYCN</sequence>
<dbReference type="AlphaFoldDB" id="A0A4S1CMK5"/>
<name>A0A4S1CMK5_9BACT</name>
<comment type="caution">
    <text evidence="1">The sequence shown here is derived from an EMBL/GenBank/DDBJ whole genome shotgun (WGS) entry which is preliminary data.</text>
</comment>
<evidence type="ECO:0000313" key="2">
    <source>
        <dbReference type="Proteomes" id="UP000306416"/>
    </source>
</evidence>